<evidence type="ECO:0000256" key="2">
    <source>
        <dbReference type="PROSITE-ProRule" id="PRU01207"/>
    </source>
</evidence>
<reference evidence="6" key="1">
    <citation type="submission" date="2025-08" db="UniProtKB">
        <authorList>
            <consortium name="Ensembl"/>
        </authorList>
    </citation>
    <scope>IDENTIFICATION</scope>
</reference>
<dbReference type="SMART" id="SM00742">
    <property type="entry name" value="Hr1"/>
    <property type="match status" value="1"/>
</dbReference>
<dbReference type="SUPFAM" id="SSF46585">
    <property type="entry name" value="HR1 repeat"/>
    <property type="match status" value="1"/>
</dbReference>
<feature type="domain" description="PDZ" evidence="3">
    <location>
        <begin position="540"/>
        <end position="604"/>
    </location>
</feature>
<feature type="domain" description="REM-1" evidence="5">
    <location>
        <begin position="44"/>
        <end position="124"/>
    </location>
</feature>
<protein>
    <submittedName>
        <fullName evidence="6">Rhophilin, Rho GTPase binding protein 2</fullName>
    </submittedName>
</protein>
<dbReference type="InterPro" id="IPR047138">
    <property type="entry name" value="RHPN1_2"/>
</dbReference>
<evidence type="ECO:0000259" key="4">
    <source>
        <dbReference type="PROSITE" id="PS51180"/>
    </source>
</evidence>
<evidence type="ECO:0000259" key="3">
    <source>
        <dbReference type="PROSITE" id="PS50106"/>
    </source>
</evidence>
<feature type="domain" description="BRO1" evidence="4">
    <location>
        <begin position="136"/>
        <end position="526"/>
    </location>
</feature>
<evidence type="ECO:0000313" key="7">
    <source>
        <dbReference type="Proteomes" id="UP000694388"/>
    </source>
</evidence>
<dbReference type="Gene3D" id="1.25.40.280">
    <property type="entry name" value="alix/aip1 like domains"/>
    <property type="match status" value="1"/>
</dbReference>
<dbReference type="InterPro" id="IPR001478">
    <property type="entry name" value="PDZ"/>
</dbReference>
<dbReference type="InterPro" id="IPR036274">
    <property type="entry name" value="HR1_rpt_sf"/>
</dbReference>
<dbReference type="AlphaFoldDB" id="A0A8C4NE82"/>
<dbReference type="Proteomes" id="UP000694388">
    <property type="component" value="Unplaced"/>
</dbReference>
<proteinExistence type="inferred from homology"/>
<keyword evidence="2" id="KW-0175">Coiled coil</keyword>
<dbReference type="GO" id="GO:0051497">
    <property type="term" value="P:negative regulation of stress fiber assembly"/>
    <property type="evidence" value="ECO:0007669"/>
    <property type="project" value="TreeGrafter"/>
</dbReference>
<comment type="similarity">
    <text evidence="1">Belongs to the RHPN family.</text>
</comment>
<name>A0A8C4NE82_EPTBU</name>
<dbReference type="Pfam" id="PF03097">
    <property type="entry name" value="BRO1"/>
    <property type="match status" value="1"/>
</dbReference>
<dbReference type="Ensembl" id="ENSEBUT00000006803.1">
    <property type="protein sequence ID" value="ENSEBUP00000006348.1"/>
    <property type="gene ID" value="ENSEBUG00000004214.1"/>
</dbReference>
<dbReference type="PANTHER" id="PTHR23031">
    <property type="entry name" value="RHOPHILIN"/>
    <property type="match status" value="1"/>
</dbReference>
<dbReference type="SUPFAM" id="SSF50156">
    <property type="entry name" value="PDZ domain-like"/>
    <property type="match status" value="1"/>
</dbReference>
<dbReference type="PROSITE" id="PS51180">
    <property type="entry name" value="BRO1"/>
    <property type="match status" value="1"/>
</dbReference>
<dbReference type="Gene3D" id="1.10.287.160">
    <property type="entry name" value="HR1 repeat"/>
    <property type="match status" value="1"/>
</dbReference>
<dbReference type="InterPro" id="IPR038499">
    <property type="entry name" value="BRO1_sf"/>
</dbReference>
<dbReference type="Gene3D" id="2.30.42.10">
    <property type="match status" value="1"/>
</dbReference>
<dbReference type="InterPro" id="IPR011072">
    <property type="entry name" value="HR1_rho-bd"/>
</dbReference>
<dbReference type="SMART" id="SM00228">
    <property type="entry name" value="PDZ"/>
    <property type="match status" value="1"/>
</dbReference>
<accession>A0A8C4NE82</accession>
<dbReference type="PROSITE" id="PS50106">
    <property type="entry name" value="PDZ"/>
    <property type="match status" value="1"/>
</dbReference>
<evidence type="ECO:0000256" key="1">
    <source>
        <dbReference type="ARBA" id="ARBA00010369"/>
    </source>
</evidence>
<keyword evidence="7" id="KW-1185">Reference proteome</keyword>
<dbReference type="InterPro" id="IPR036034">
    <property type="entry name" value="PDZ_sf"/>
</dbReference>
<dbReference type="PANTHER" id="PTHR23031:SF15">
    <property type="entry name" value="LD12055P"/>
    <property type="match status" value="1"/>
</dbReference>
<sequence>MGGARRVPVPLSCAYYNECPIPLRIASITEMDSRTTGGLDDDHPFRKGCDPFYNTRRGKLQNQRMKLNHKIGKAARMQAGAHNLFRATTNSKVRDAVELELSYTRANLLVLQDELAVVNGSVQVYQDSGSAAMALPLIPLGLKETVDVDFGAVIGDFLEEHYGENRLKYSEEIDEFIKLRLAVRTPKRCEAGLDLLREYYTELLTIKDRFMPPYYRPKILFIWYDSLSGLPCYGNSLEFEQASILFNTAAIYTQLGSCQDRSTPEGLNSASQAFCHAAGILSVIAEQMPQGETPDLTQEMLRLLATLLICQAEEVTLEKHLMHERSQDFNFCITMARKATQVMESYSHLMTLAEPDKVLPLSWKILLQIKKVHFQAVAYFYMGLALLDHRYGAEESNCAVKQEQVLLAAYTSLPDRLSFSRRVHRDDERTHFGMSYLDSALAAHNEALGLLGTCHELSASVSLKTVLRVALNRTLCLHEKASPDDDYYDVPIILSILPEAFEEVVPQTPPLHNSEKRDIFQRLGPPAVFCAKQWVSTPHKAYLAKSPSEGYGMRLGNDSPVVVILVQPGGIAMRAGINEGDYIVAVCGTECRWATQAEVAELMKCAPGSKLELEVVTPLRNSHSHFVDGGIKRPNYNVGTMPSNMQSSETPEELNSRAAELKGRPRRSVLRRLSLFFRRN</sequence>
<dbReference type="GeneTree" id="ENSGT00940000153837"/>
<organism evidence="6 7">
    <name type="scientific">Eptatretus burgeri</name>
    <name type="common">Inshore hagfish</name>
    <dbReference type="NCBI Taxonomy" id="7764"/>
    <lineage>
        <taxon>Eukaryota</taxon>
        <taxon>Metazoa</taxon>
        <taxon>Chordata</taxon>
        <taxon>Craniata</taxon>
        <taxon>Vertebrata</taxon>
        <taxon>Cyclostomata</taxon>
        <taxon>Myxini</taxon>
        <taxon>Myxiniformes</taxon>
        <taxon>Myxinidae</taxon>
        <taxon>Eptatretinae</taxon>
        <taxon>Eptatretus</taxon>
    </lineage>
</organism>
<dbReference type="PROSITE" id="PS51860">
    <property type="entry name" value="REM_1"/>
    <property type="match status" value="1"/>
</dbReference>
<dbReference type="Pfam" id="PF00595">
    <property type="entry name" value="PDZ"/>
    <property type="match status" value="1"/>
</dbReference>
<dbReference type="GO" id="GO:0007165">
    <property type="term" value="P:signal transduction"/>
    <property type="evidence" value="ECO:0007669"/>
    <property type="project" value="InterPro"/>
</dbReference>
<dbReference type="SMART" id="SM01041">
    <property type="entry name" value="BRO1"/>
    <property type="match status" value="1"/>
</dbReference>
<dbReference type="InterPro" id="IPR004328">
    <property type="entry name" value="BRO1_dom"/>
</dbReference>
<evidence type="ECO:0000259" key="5">
    <source>
        <dbReference type="PROSITE" id="PS51860"/>
    </source>
</evidence>
<evidence type="ECO:0000313" key="6">
    <source>
        <dbReference type="Ensembl" id="ENSEBUP00000006348.1"/>
    </source>
</evidence>
<reference evidence="6" key="2">
    <citation type="submission" date="2025-09" db="UniProtKB">
        <authorList>
            <consortium name="Ensembl"/>
        </authorList>
    </citation>
    <scope>IDENTIFICATION</scope>
</reference>